<dbReference type="RefSeq" id="WP_146955041.1">
    <property type="nucleotide sequence ID" value="NZ_AP024685.1"/>
</dbReference>
<keyword evidence="3" id="KW-1185">Reference proteome</keyword>
<evidence type="ECO:0000256" key="1">
    <source>
        <dbReference type="SAM" id="Phobius"/>
    </source>
</evidence>
<gene>
    <name evidence="2" type="ORF">LTWDN19_15770</name>
</gene>
<dbReference type="Pfam" id="PF19528">
    <property type="entry name" value="DUF6056"/>
    <property type="match status" value="1"/>
</dbReference>
<evidence type="ECO:0008006" key="4">
    <source>
        <dbReference type="Google" id="ProtNLM"/>
    </source>
</evidence>
<evidence type="ECO:0000313" key="3">
    <source>
        <dbReference type="Proteomes" id="UP000825100"/>
    </source>
</evidence>
<feature type="transmembrane region" description="Helical" evidence="1">
    <location>
        <begin position="111"/>
        <end position="133"/>
    </location>
</feature>
<proteinExistence type="predicted"/>
<feature type="transmembrane region" description="Helical" evidence="1">
    <location>
        <begin position="80"/>
        <end position="99"/>
    </location>
</feature>
<sequence>MDSIKKRFKENTYLGFLILLVSLFIVNLFFGIRVDTDDNWFKGVHTVYPDIFKFLKWRYDSYSARIIPDGIDYFIFNVPIIIWQVINSLFIFLGGYLLATLFNKRITVKSVWVAIASLCLADFSLIWDSAYWVTGSLNYLWPSVAALFILKPYFMRYQGQEQNEKWWYQLSMIIATIYVGLSNEQILALLLGFILLFEGYNLIKNHCIKLISIPITIILFAIIVFLLKSPGVVARQVHEVSFWTPEFNKYSTNLKIRIWYVWAIRNIAKLYYFVPFLLTGLMYVVLNQKKEQKLFFTIQLWLLPITMLSSLSIDFNRIFIYLYQPVTVALANHDFWIAILPYILWSFELLVLSAGIVWSKHNKLMVLFFLLSIVAGLAIVGNSPAIFSTVKIYRGARIFFFIDFYIAIFALDLLKNVENSKILKVLYSVAIGGVLLGVVMY</sequence>
<feature type="transmembrane region" description="Helical" evidence="1">
    <location>
        <begin position="270"/>
        <end position="286"/>
    </location>
</feature>
<feature type="transmembrane region" description="Helical" evidence="1">
    <location>
        <begin position="423"/>
        <end position="440"/>
    </location>
</feature>
<keyword evidence="1" id="KW-1133">Transmembrane helix</keyword>
<reference evidence="2 3" key="1">
    <citation type="submission" date="2021-05" db="EMBL/GenBank/DDBJ databases">
        <title>Complete Genome Sequence of Latilactobacillus sp. Strain WDN19, a High D-Aspartate-producing Lactic Acid Bacterium Isolated from a Japanese Pickle.</title>
        <authorList>
            <person name="Kajitani K."/>
            <person name="Takahashi S."/>
        </authorList>
    </citation>
    <scope>NUCLEOTIDE SEQUENCE [LARGE SCALE GENOMIC DNA]</scope>
    <source>
        <strain evidence="2 3">WDN19</strain>
    </source>
</reference>
<feature type="transmembrane region" description="Helical" evidence="1">
    <location>
        <begin position="298"/>
        <end position="323"/>
    </location>
</feature>
<organism evidence="2 3">
    <name type="scientific">Latilactobacillus curvatus</name>
    <name type="common">Lactobacillus curvatus</name>
    <dbReference type="NCBI Taxonomy" id="28038"/>
    <lineage>
        <taxon>Bacteria</taxon>
        <taxon>Bacillati</taxon>
        <taxon>Bacillota</taxon>
        <taxon>Bacilli</taxon>
        <taxon>Lactobacillales</taxon>
        <taxon>Lactobacillaceae</taxon>
        <taxon>Latilactobacillus</taxon>
    </lineage>
</organism>
<accession>A0ABN6GJF7</accession>
<name>A0ABN6GJF7_LATCU</name>
<feature type="transmembrane region" description="Helical" evidence="1">
    <location>
        <begin position="392"/>
        <end position="411"/>
    </location>
</feature>
<dbReference type="InterPro" id="IPR045691">
    <property type="entry name" value="DUF6056"/>
</dbReference>
<feature type="transmembrane region" description="Helical" evidence="1">
    <location>
        <begin position="335"/>
        <end position="357"/>
    </location>
</feature>
<dbReference type="EMBL" id="AP024685">
    <property type="protein sequence ID" value="BCX31010.1"/>
    <property type="molecule type" value="Genomic_DNA"/>
</dbReference>
<dbReference type="Proteomes" id="UP000825100">
    <property type="component" value="Chromosome"/>
</dbReference>
<keyword evidence="1" id="KW-0472">Membrane</keyword>
<keyword evidence="1" id="KW-0812">Transmembrane</keyword>
<feature type="transmembrane region" description="Helical" evidence="1">
    <location>
        <begin position="364"/>
        <end position="386"/>
    </location>
</feature>
<evidence type="ECO:0000313" key="2">
    <source>
        <dbReference type="EMBL" id="BCX31010.1"/>
    </source>
</evidence>
<feature type="transmembrane region" description="Helical" evidence="1">
    <location>
        <begin position="210"/>
        <end position="227"/>
    </location>
</feature>
<protein>
    <recommendedName>
        <fullName evidence="4">YfhO family protein</fullName>
    </recommendedName>
</protein>
<feature type="transmembrane region" description="Helical" evidence="1">
    <location>
        <begin position="12"/>
        <end position="32"/>
    </location>
</feature>